<dbReference type="SUPFAM" id="SSF56436">
    <property type="entry name" value="C-type lectin-like"/>
    <property type="match status" value="1"/>
</dbReference>
<dbReference type="InterPro" id="IPR016187">
    <property type="entry name" value="CTDL_fold"/>
</dbReference>
<feature type="chain" id="PRO_5042016576" description="Ricin B lectin domain-containing protein" evidence="5">
    <location>
        <begin position="28"/>
        <end position="791"/>
    </location>
</feature>
<evidence type="ECO:0000256" key="4">
    <source>
        <dbReference type="ARBA" id="ARBA00023136"/>
    </source>
</evidence>
<dbReference type="Gene3D" id="2.80.10.50">
    <property type="match status" value="2"/>
</dbReference>
<reference evidence="6 7" key="1">
    <citation type="journal article" date="2015" name="Genome Announc.">
        <title>Draft Genome Sequences of Marine Isolates of Thalassomonas viridans and Thalassomonas actiniarum.</title>
        <authorList>
            <person name="Olonade I."/>
            <person name="van Zyl L.J."/>
            <person name="Trindade M."/>
        </authorList>
    </citation>
    <scope>NUCLEOTIDE SEQUENCE [LARGE SCALE GENOMIC DNA]</scope>
    <source>
        <strain evidence="6 7">XOM25</strain>
    </source>
</reference>
<evidence type="ECO:0000313" key="7">
    <source>
        <dbReference type="Proteomes" id="UP000032352"/>
    </source>
</evidence>
<accession>A0AAF0CDE6</accession>
<evidence type="ECO:0000256" key="5">
    <source>
        <dbReference type="SAM" id="SignalP"/>
    </source>
</evidence>
<dbReference type="PANTHER" id="PTHR35518">
    <property type="entry name" value="MAINTENANCE OF TELOMOERE CAPPING"/>
    <property type="match status" value="1"/>
</dbReference>
<dbReference type="InterPro" id="IPR051008">
    <property type="entry name" value="Telomere_Capping_Maintenance"/>
</dbReference>
<dbReference type="PROSITE" id="PS50007">
    <property type="entry name" value="PIPLC_X_DOMAIN"/>
    <property type="match status" value="1"/>
</dbReference>
<proteinExistence type="predicted"/>
<keyword evidence="4" id="KW-0472">Membrane</keyword>
<organism evidence="6 7">
    <name type="scientific">Thalassomonas viridans</name>
    <dbReference type="NCBI Taxonomy" id="137584"/>
    <lineage>
        <taxon>Bacteria</taxon>
        <taxon>Pseudomonadati</taxon>
        <taxon>Pseudomonadota</taxon>
        <taxon>Gammaproteobacteria</taxon>
        <taxon>Alteromonadales</taxon>
        <taxon>Colwelliaceae</taxon>
        <taxon>Thalassomonas</taxon>
    </lineage>
</organism>
<protein>
    <recommendedName>
        <fullName evidence="8">Ricin B lectin domain-containing protein</fullName>
    </recommendedName>
</protein>
<evidence type="ECO:0008006" key="8">
    <source>
        <dbReference type="Google" id="ProtNLM"/>
    </source>
</evidence>
<evidence type="ECO:0000256" key="3">
    <source>
        <dbReference type="ARBA" id="ARBA00022989"/>
    </source>
</evidence>
<dbReference type="SUPFAM" id="SSF50370">
    <property type="entry name" value="Ricin B-like lectins"/>
    <property type="match status" value="2"/>
</dbReference>
<dbReference type="InterPro" id="IPR035992">
    <property type="entry name" value="Ricin_B-like_lectins"/>
</dbReference>
<keyword evidence="5" id="KW-0732">Signal</keyword>
<sequence length="791" mass="88789">MKHTKYISLSGIALAVSIGLVSTTAQAGIFDDVGDWFEDRFEDIKDIAGDAGDFFEALGGDAEDIYEDANNGVSKGLDKVGDLKKKIKRHVDPAANIAVNFVQSIQGFELERPEIVPDPRVTAYRDRWAWKALHMQQRLALNTPLTEISSLASHNTYNSKVYQFKGAYADPNHKLSIYDQLRLGVEAIELDMHYSLAADVDVDIDVDLDIRDPEFDIDVDLDLDEELILCHSTVGTDAVSIDPGCHPLDRHFTEGLKEIRTFLELPESRTSVIMVYLEDFADDRYSRVHNELEDILGDKIYRSGGGCQEIPATLTKAQVLAAGKQVIIRKGGDCATGTELDQMVYDDWGDLRRNRTEDQTGFAFTAGSEKVFTPAQIRNWHLEGQNFINLDQLDVDDPRLKAAIWSWAEGHPTVNDDQNCAVMNEGGRWYAGTCTHDRRHACRNVLDGSWKVSTEKGDWSDGGKHCGWFGSEYIFDVPRSAPENQALKEAADGRHVFLKFADGKSEGYFVTGDSDVELGFRALRNGSTNQCLSARDDDAVYYDDCNFEPKVKWLFVNGSMLNQLGKCLTYTDQNGQNNLIMDDCNVASNDNQKFVFESDKLVLASNPDLKLWYAHTPRLTTNYSASQEWLSNSPKYVQIVSKRTTTCLITDNGEVKIEDDGGSGFPCSDEFRAAGIWEVDYLENNYYQFKNVATGQCLVKRNGYKRFQVVELDTCINNSLSDNERDQRSWALLGMGYAFQLANKRYDDLVIRSGEEKSMVYASSLGEDARATMWELVVPAEYELRGAGIEQ</sequence>
<reference evidence="6 7" key="2">
    <citation type="journal article" date="2022" name="Mar. Drugs">
        <title>Bioassay-Guided Fractionation Leads to the Detection of Cholic Acid Generated by the Rare Thalassomonas sp.</title>
        <authorList>
            <person name="Pheiffer F."/>
            <person name="Schneider Y.K."/>
            <person name="Hansen E.H."/>
            <person name="Andersen J.H."/>
            <person name="Isaksson J."/>
            <person name="Busche T."/>
            <person name="R C."/>
            <person name="Kalinowski J."/>
            <person name="Zyl L.V."/>
            <person name="Trindade M."/>
        </authorList>
    </citation>
    <scope>NUCLEOTIDE SEQUENCE [LARGE SCALE GENOMIC DNA]</scope>
    <source>
        <strain evidence="6 7">XOM25</strain>
    </source>
</reference>
<comment type="subcellular location">
    <subcellularLocation>
        <location evidence="1">Membrane</location>
    </subcellularLocation>
</comment>
<dbReference type="GO" id="GO:0008081">
    <property type="term" value="F:phosphoric diester hydrolase activity"/>
    <property type="evidence" value="ECO:0007669"/>
    <property type="project" value="InterPro"/>
</dbReference>
<keyword evidence="7" id="KW-1185">Reference proteome</keyword>
<dbReference type="Proteomes" id="UP000032352">
    <property type="component" value="Chromosome pTvir"/>
</dbReference>
<keyword evidence="3" id="KW-1133">Transmembrane helix</keyword>
<dbReference type="GO" id="GO:0016020">
    <property type="term" value="C:membrane"/>
    <property type="evidence" value="ECO:0007669"/>
    <property type="project" value="UniProtKB-SubCell"/>
</dbReference>
<evidence type="ECO:0000313" key="6">
    <source>
        <dbReference type="EMBL" id="WDE08535.1"/>
    </source>
</evidence>
<dbReference type="SUPFAM" id="SSF51695">
    <property type="entry name" value="PLC-like phosphodiesterases"/>
    <property type="match status" value="1"/>
</dbReference>
<evidence type="ECO:0000256" key="1">
    <source>
        <dbReference type="ARBA" id="ARBA00004370"/>
    </source>
</evidence>
<feature type="signal peptide" evidence="5">
    <location>
        <begin position="1"/>
        <end position="27"/>
    </location>
</feature>
<dbReference type="KEGG" id="tvd:SG34_031935"/>
<evidence type="ECO:0000256" key="2">
    <source>
        <dbReference type="ARBA" id="ARBA00022692"/>
    </source>
</evidence>
<dbReference type="PROSITE" id="PS50231">
    <property type="entry name" value="RICIN_B_LECTIN"/>
    <property type="match status" value="2"/>
</dbReference>
<gene>
    <name evidence="6" type="ORF">SG34_031935</name>
</gene>
<dbReference type="EMBL" id="CP059734">
    <property type="protein sequence ID" value="WDE08535.1"/>
    <property type="molecule type" value="Genomic_DNA"/>
</dbReference>
<dbReference type="RefSeq" id="WP_044839059.1">
    <property type="nucleotide sequence ID" value="NZ_CP059734.1"/>
</dbReference>
<dbReference type="AlphaFoldDB" id="A0AAF0CDE6"/>
<name>A0AAF0CDE6_9GAMM</name>
<dbReference type="CDD" id="cd00037">
    <property type="entry name" value="CLECT"/>
    <property type="match status" value="1"/>
</dbReference>
<dbReference type="InterPro" id="IPR017946">
    <property type="entry name" value="PLC-like_Pdiesterase_TIM-brl"/>
</dbReference>
<dbReference type="Gene3D" id="3.20.20.190">
    <property type="entry name" value="Phosphatidylinositol (PI) phosphodiesterase"/>
    <property type="match status" value="1"/>
</dbReference>
<keyword evidence="2" id="KW-0812">Transmembrane</keyword>
<dbReference type="PANTHER" id="PTHR35518:SF2">
    <property type="entry name" value="MAINTENANCE OF TELOMERE CAPPING PROTEIN 6"/>
    <property type="match status" value="1"/>
</dbReference>
<dbReference type="GO" id="GO:0006629">
    <property type="term" value="P:lipid metabolic process"/>
    <property type="evidence" value="ECO:0007669"/>
    <property type="project" value="InterPro"/>
</dbReference>